<dbReference type="Pfam" id="PF10764">
    <property type="entry name" value="Gin"/>
    <property type="match status" value="1"/>
</dbReference>
<evidence type="ECO:0000313" key="2">
    <source>
        <dbReference type="Proteomes" id="UP000426444"/>
    </source>
</evidence>
<evidence type="ECO:0008006" key="3">
    <source>
        <dbReference type="Google" id="ProtNLM"/>
    </source>
</evidence>
<dbReference type="InterPro" id="IPR019700">
    <property type="entry name" value="Sigma-G_inhibitor_Gin"/>
</dbReference>
<name>A0A6I6DNU1_9FIRM</name>
<evidence type="ECO:0000313" key="1">
    <source>
        <dbReference type="EMBL" id="QGU00588.1"/>
    </source>
</evidence>
<proteinExistence type="predicted"/>
<dbReference type="Proteomes" id="UP000426444">
    <property type="component" value="Chromosome"/>
</dbReference>
<dbReference type="AlphaFoldDB" id="A0A6I6DNU1"/>
<protein>
    <recommendedName>
        <fullName evidence="3">Inhibitor of sigma-G Gin</fullName>
    </recommendedName>
</protein>
<reference evidence="2" key="1">
    <citation type="journal article" date="2019" name="Microbiology">
        <title>Complete Genome Sequence of an Uncultured Bacterium of the Candidate Phylum Bipolaricaulota.</title>
        <authorList>
            <person name="Kadnikov V.V."/>
            <person name="Mardanov A.V."/>
            <person name="Beletsky A.V."/>
            <person name="Frank Y.A."/>
            <person name="Karnachuk O.V."/>
            <person name="Ravin N.V."/>
        </authorList>
    </citation>
    <scope>NUCLEOTIDE SEQUENCE [LARGE SCALE GENOMIC DNA]</scope>
</reference>
<accession>A0A6I6DNU1</accession>
<dbReference type="KEGG" id="salq:SYNTR_1994"/>
<organism evidence="1 2">
    <name type="scientific">Candidatus Syntrophocurvum alkaliphilum</name>
    <dbReference type="NCBI Taxonomy" id="2293317"/>
    <lineage>
        <taxon>Bacteria</taxon>
        <taxon>Bacillati</taxon>
        <taxon>Bacillota</taxon>
        <taxon>Clostridia</taxon>
        <taxon>Eubacteriales</taxon>
        <taxon>Syntrophomonadaceae</taxon>
        <taxon>Candidatus Syntrophocurvum</taxon>
    </lineage>
</organism>
<keyword evidence="2" id="KW-1185">Reference proteome</keyword>
<sequence length="73" mass="8277">MEVQRNLSHETEKTAIILPVCGLCGNVPNEGLRDGIKLKKLFICTQCENDIVNLEVGSEGYERLLERIKKTFK</sequence>
<gene>
    <name evidence="1" type="ORF">SYNTR_1994</name>
</gene>
<dbReference type="EMBL" id="CP046457">
    <property type="protein sequence ID" value="QGU00588.1"/>
    <property type="molecule type" value="Genomic_DNA"/>
</dbReference>
<dbReference type="OrthoDB" id="2083794at2"/>